<feature type="transmembrane region" description="Helical" evidence="2">
    <location>
        <begin position="149"/>
        <end position="173"/>
    </location>
</feature>
<accession>A0A4Y9ZNU9</accession>
<dbReference type="AlphaFoldDB" id="A0A4Y9ZNU9"/>
<sequence>MLLNATPHIIISFIRAFRGLVPSQPGPDNDLANLSDPLFIAKNIFFIVQTLFGDGVNIWRFYVIYGRKVWPISVPLIIMSAGIVSGCVVIRNFAVASEGLDVFNIASRWIKVYDVLMISTNVYCTAAIAWKIYRSTRYRRSNLGGTHHALIVITETGVLYTSSLVIFLITYLSGSNGQYVTLDLVTPFVPCIFCLMILQIQLGRSSFVPSYPASTFPMTPVSVPETPESAWMKMCRMLKGGPDPSTAISPRRPVQIQISTTEEAHNSGDDIPKITMDPMVNDDQ</sequence>
<feature type="transmembrane region" description="Helical" evidence="2">
    <location>
        <begin position="115"/>
        <end position="133"/>
    </location>
</feature>
<evidence type="ECO:0000313" key="4">
    <source>
        <dbReference type="Proteomes" id="UP000298061"/>
    </source>
</evidence>
<evidence type="ECO:0000313" key="3">
    <source>
        <dbReference type="EMBL" id="TFY76546.1"/>
    </source>
</evidence>
<feature type="transmembrane region" description="Helical" evidence="2">
    <location>
        <begin position="179"/>
        <end position="198"/>
    </location>
</feature>
<evidence type="ECO:0000256" key="2">
    <source>
        <dbReference type="SAM" id="Phobius"/>
    </source>
</evidence>
<protein>
    <submittedName>
        <fullName evidence="3">Uncharacterized protein</fullName>
    </submittedName>
</protein>
<name>A0A4Y9ZNU9_9AGAM</name>
<keyword evidence="4" id="KW-1185">Reference proteome</keyword>
<dbReference type="OrthoDB" id="3250682at2759"/>
<proteinExistence type="predicted"/>
<dbReference type="EMBL" id="SFCI01001173">
    <property type="protein sequence ID" value="TFY76546.1"/>
    <property type="molecule type" value="Genomic_DNA"/>
</dbReference>
<keyword evidence="2" id="KW-1133">Transmembrane helix</keyword>
<gene>
    <name evidence="3" type="ORF">EWM64_g7465</name>
</gene>
<dbReference type="Proteomes" id="UP000298061">
    <property type="component" value="Unassembled WGS sequence"/>
</dbReference>
<feature type="transmembrane region" description="Helical" evidence="2">
    <location>
        <begin position="74"/>
        <end position="95"/>
    </location>
</feature>
<feature type="compositionally biased region" description="Basic and acidic residues" evidence="1">
    <location>
        <begin position="262"/>
        <end position="272"/>
    </location>
</feature>
<evidence type="ECO:0000256" key="1">
    <source>
        <dbReference type="SAM" id="MobiDB-lite"/>
    </source>
</evidence>
<dbReference type="STRING" id="135208.A0A4Y9ZNU9"/>
<feature type="region of interest" description="Disordered" evidence="1">
    <location>
        <begin position="259"/>
        <end position="284"/>
    </location>
</feature>
<comment type="caution">
    <text evidence="3">The sequence shown here is derived from an EMBL/GenBank/DDBJ whole genome shotgun (WGS) entry which is preliminary data.</text>
</comment>
<keyword evidence="2" id="KW-0472">Membrane</keyword>
<reference evidence="3 4" key="1">
    <citation type="submission" date="2019-02" db="EMBL/GenBank/DDBJ databases">
        <title>Genome sequencing of the rare red list fungi Hericium alpestre (H. flagellum).</title>
        <authorList>
            <person name="Buettner E."/>
            <person name="Kellner H."/>
        </authorList>
    </citation>
    <scope>NUCLEOTIDE SEQUENCE [LARGE SCALE GENOMIC DNA]</scope>
    <source>
        <strain evidence="3 4">DSM 108284</strain>
    </source>
</reference>
<feature type="transmembrane region" description="Helical" evidence="2">
    <location>
        <begin position="44"/>
        <end position="62"/>
    </location>
</feature>
<keyword evidence="2" id="KW-0812">Transmembrane</keyword>
<organism evidence="3 4">
    <name type="scientific">Hericium alpestre</name>
    <dbReference type="NCBI Taxonomy" id="135208"/>
    <lineage>
        <taxon>Eukaryota</taxon>
        <taxon>Fungi</taxon>
        <taxon>Dikarya</taxon>
        <taxon>Basidiomycota</taxon>
        <taxon>Agaricomycotina</taxon>
        <taxon>Agaricomycetes</taxon>
        <taxon>Russulales</taxon>
        <taxon>Hericiaceae</taxon>
        <taxon>Hericium</taxon>
    </lineage>
</organism>